<evidence type="ECO:0000259" key="2">
    <source>
        <dbReference type="Pfam" id="PF07727"/>
    </source>
</evidence>
<dbReference type="EMBL" id="CAKLBY020000067">
    <property type="protein sequence ID" value="CAK7923085.1"/>
    <property type="molecule type" value="Genomic_DNA"/>
</dbReference>
<feature type="domain" description="Reverse transcriptase Ty1/copia-type" evidence="2">
    <location>
        <begin position="74"/>
        <end position="159"/>
    </location>
</feature>
<evidence type="ECO:0000256" key="1">
    <source>
        <dbReference type="SAM" id="MobiDB-lite"/>
    </source>
</evidence>
<dbReference type="Proteomes" id="UP001162060">
    <property type="component" value="Unassembled WGS sequence"/>
</dbReference>
<feature type="compositionally biased region" description="Acidic residues" evidence="1">
    <location>
        <begin position="47"/>
        <end position="68"/>
    </location>
</feature>
<dbReference type="Pfam" id="PF07727">
    <property type="entry name" value="RVT_2"/>
    <property type="match status" value="1"/>
</dbReference>
<protein>
    <recommendedName>
        <fullName evidence="2">Reverse transcriptase Ty1/copia-type domain-containing protein</fullName>
    </recommendedName>
</protein>
<accession>A0AAV1TPI8</accession>
<evidence type="ECO:0000313" key="3">
    <source>
        <dbReference type="EMBL" id="CAK7923085.1"/>
    </source>
</evidence>
<feature type="region of interest" description="Disordered" evidence="1">
    <location>
        <begin position="46"/>
        <end position="68"/>
    </location>
</feature>
<name>A0AAV1TPI8_9STRA</name>
<gene>
    <name evidence="3" type="ORF">PM001_LOCUS8235</name>
</gene>
<reference evidence="3" key="1">
    <citation type="submission" date="2024-01" db="EMBL/GenBank/DDBJ databases">
        <authorList>
            <person name="Webb A."/>
        </authorList>
    </citation>
    <scope>NUCLEOTIDE SEQUENCE</scope>
    <source>
        <strain evidence="3">Pm1</strain>
    </source>
</reference>
<dbReference type="InterPro" id="IPR013103">
    <property type="entry name" value="RVT_2"/>
</dbReference>
<evidence type="ECO:0000313" key="4">
    <source>
        <dbReference type="Proteomes" id="UP001162060"/>
    </source>
</evidence>
<comment type="caution">
    <text evidence="3">The sequence shown here is derived from an EMBL/GenBank/DDBJ whole genome shotgun (WGS) entry which is preliminary data.</text>
</comment>
<sequence>MTPEASNEKAYRFEEIRSGRVLVSRDAQFMEDVFDSGRRDYVQAEVVLEDEEGTTDEDSSCSNKEEEENVRDKDMIFVALYVDDLVVASNNDELLKSTKKALGDRFDMTDLGYLKFFLGMKVDQDFTVGTISIRQSKFAKYILEKFGMEHSNPDKTPKEPGLNLKRSMCEGGCKHKDTMANVPYRNAVGCLMYLMEGTRPDLAAAVGVLSQFSADPCPTHWQVLKRVFRYVQGTKTYGIEFQATSNDKLQGYSDANWANDLEKQEQRTVALSSTEAEYMALTEATQEAAWLKAFLCEIGEMKNDEAAKIYEDNQGSLALAKNPEFHKRRNISTSGITSCARR</sequence>
<dbReference type="SUPFAM" id="SSF56672">
    <property type="entry name" value="DNA/RNA polymerases"/>
    <property type="match status" value="1"/>
</dbReference>
<dbReference type="InterPro" id="IPR043502">
    <property type="entry name" value="DNA/RNA_pol_sf"/>
</dbReference>
<dbReference type="CDD" id="cd09272">
    <property type="entry name" value="RNase_HI_RT_Ty1"/>
    <property type="match status" value="1"/>
</dbReference>
<organism evidence="3 4">
    <name type="scientific">Peronospora matthiolae</name>
    <dbReference type="NCBI Taxonomy" id="2874970"/>
    <lineage>
        <taxon>Eukaryota</taxon>
        <taxon>Sar</taxon>
        <taxon>Stramenopiles</taxon>
        <taxon>Oomycota</taxon>
        <taxon>Peronosporomycetes</taxon>
        <taxon>Peronosporales</taxon>
        <taxon>Peronosporaceae</taxon>
        <taxon>Peronospora</taxon>
    </lineage>
</organism>
<dbReference type="PANTHER" id="PTHR11439:SF483">
    <property type="entry name" value="PEPTIDE SYNTHASE GLIP-LIKE, PUTATIVE (AFU_ORTHOLOGUE AFUA_3G12920)-RELATED"/>
    <property type="match status" value="1"/>
</dbReference>
<dbReference type="AlphaFoldDB" id="A0AAV1TPI8"/>
<proteinExistence type="predicted"/>
<dbReference type="PANTHER" id="PTHR11439">
    <property type="entry name" value="GAG-POL-RELATED RETROTRANSPOSON"/>
    <property type="match status" value="1"/>
</dbReference>